<organism evidence="1 2">
    <name type="scientific">Symbiodinium microadriaticum</name>
    <name type="common">Dinoflagellate</name>
    <name type="synonym">Zooxanthella microadriatica</name>
    <dbReference type="NCBI Taxonomy" id="2951"/>
    <lineage>
        <taxon>Eukaryota</taxon>
        <taxon>Sar</taxon>
        <taxon>Alveolata</taxon>
        <taxon>Dinophyceae</taxon>
        <taxon>Suessiales</taxon>
        <taxon>Symbiodiniaceae</taxon>
        <taxon>Symbiodinium</taxon>
    </lineage>
</organism>
<sequence>MVGEHLKGEVSLEHVLSHRAGLWQPLPDDIRDASQLLDAATVASAWRKAAPREDPGSVQRSLAEVGRW</sequence>
<keyword evidence="2" id="KW-1185">Reference proteome</keyword>
<evidence type="ECO:0000313" key="1">
    <source>
        <dbReference type="EMBL" id="OLP74210.1"/>
    </source>
</evidence>
<dbReference type="AlphaFoldDB" id="A0A1Q9BUD2"/>
<name>A0A1Q9BUD2_SYMMI</name>
<proteinExistence type="predicted"/>
<dbReference type="Gene3D" id="3.40.710.10">
    <property type="entry name" value="DD-peptidase/beta-lactamase superfamily"/>
    <property type="match status" value="1"/>
</dbReference>
<reference evidence="1 2" key="1">
    <citation type="submission" date="2016-02" db="EMBL/GenBank/DDBJ databases">
        <title>Genome analysis of coral dinoflagellate symbionts highlights evolutionary adaptations to a symbiotic lifestyle.</title>
        <authorList>
            <person name="Aranda M."/>
            <person name="Li Y."/>
            <person name="Liew Y.J."/>
            <person name="Baumgarten S."/>
            <person name="Simakov O."/>
            <person name="Wilson M."/>
            <person name="Piel J."/>
            <person name="Ashoor H."/>
            <person name="Bougouffa S."/>
            <person name="Bajic V.B."/>
            <person name="Ryu T."/>
            <person name="Ravasi T."/>
            <person name="Bayer T."/>
            <person name="Micklem G."/>
            <person name="Kim H."/>
            <person name="Bhak J."/>
            <person name="Lajeunesse T.C."/>
            <person name="Voolstra C.R."/>
        </authorList>
    </citation>
    <scope>NUCLEOTIDE SEQUENCE [LARGE SCALE GENOMIC DNA]</scope>
    <source>
        <strain evidence="1 2">CCMP2467</strain>
    </source>
</reference>
<dbReference type="OrthoDB" id="10287353at2759"/>
<protein>
    <submittedName>
        <fullName evidence="1">Uncharacterized protein</fullName>
    </submittedName>
</protein>
<comment type="caution">
    <text evidence="1">The sequence shown here is derived from an EMBL/GenBank/DDBJ whole genome shotgun (WGS) entry which is preliminary data.</text>
</comment>
<gene>
    <name evidence="1" type="ORF">AK812_SmicGene46318</name>
</gene>
<dbReference type="EMBL" id="LSRX01004102">
    <property type="protein sequence ID" value="OLP74210.1"/>
    <property type="molecule type" value="Genomic_DNA"/>
</dbReference>
<accession>A0A1Q9BUD2</accession>
<dbReference type="InterPro" id="IPR012338">
    <property type="entry name" value="Beta-lactam/transpept-like"/>
</dbReference>
<dbReference type="Proteomes" id="UP000186817">
    <property type="component" value="Unassembled WGS sequence"/>
</dbReference>
<evidence type="ECO:0000313" key="2">
    <source>
        <dbReference type="Proteomes" id="UP000186817"/>
    </source>
</evidence>